<comment type="caution">
    <text evidence="5">The sequence shown here is derived from an EMBL/GenBank/DDBJ whole genome shotgun (WGS) entry which is preliminary data.</text>
</comment>
<dbReference type="AlphaFoldDB" id="A0A7X1B4A3"/>
<dbReference type="InterPro" id="IPR000792">
    <property type="entry name" value="Tscrpt_reg_LuxR_C"/>
</dbReference>
<dbReference type="EMBL" id="JACHVA010000138">
    <property type="protein sequence ID" value="MBC2604125.1"/>
    <property type="molecule type" value="Genomic_DNA"/>
</dbReference>
<feature type="domain" description="HTH luxR-type" evidence="4">
    <location>
        <begin position="191"/>
        <end position="256"/>
    </location>
</feature>
<name>A0A7X1B4A3_9BACT</name>
<dbReference type="RefSeq" id="WP_185694742.1">
    <property type="nucleotide sequence ID" value="NZ_JACHVA010000138.1"/>
</dbReference>
<dbReference type="GO" id="GO:0006355">
    <property type="term" value="P:regulation of DNA-templated transcription"/>
    <property type="evidence" value="ECO:0007669"/>
    <property type="project" value="InterPro"/>
</dbReference>
<accession>A0A7X1B4A3</accession>
<dbReference type="GO" id="GO:0003677">
    <property type="term" value="F:DNA binding"/>
    <property type="evidence" value="ECO:0007669"/>
    <property type="project" value="UniProtKB-KW"/>
</dbReference>
<dbReference type="PROSITE" id="PS50043">
    <property type="entry name" value="HTH_LUXR_2"/>
    <property type="match status" value="1"/>
</dbReference>
<dbReference type="PANTHER" id="PTHR44688">
    <property type="entry name" value="DNA-BINDING TRANSCRIPTIONAL ACTIVATOR DEVR_DOSR"/>
    <property type="match status" value="1"/>
</dbReference>
<dbReference type="CDD" id="cd06170">
    <property type="entry name" value="LuxR_C_like"/>
    <property type="match status" value="1"/>
</dbReference>
<proteinExistence type="predicted"/>
<sequence>MLSNEQWAELNGIIVELHNLETEATFREFLLERLCQYLGATFASWNIHDENLRMVRVVNSPAFDQVINEMLPILNETLPGHPLFDQFIDFNSGKLRCVETVERTRDHISLADYQKLPFYTKVARQVSVEDQLAIHVRVQSGKGILLMYHSNREFTQEEHLKASILRGHILARLHTLERQTGQFRDAVVAQCEILQTRLTPREFETLRHLCQGMSNSEISSKLYISSRTVEKHVEKILSKLGIDCRTRVIARYAPYLEDRHNIRSPTHRQPPLKRLS</sequence>
<dbReference type="InterPro" id="IPR036388">
    <property type="entry name" value="WH-like_DNA-bd_sf"/>
</dbReference>
<keyword evidence="3" id="KW-0804">Transcription</keyword>
<evidence type="ECO:0000256" key="3">
    <source>
        <dbReference type="ARBA" id="ARBA00023163"/>
    </source>
</evidence>
<evidence type="ECO:0000313" key="6">
    <source>
        <dbReference type="Proteomes" id="UP000525652"/>
    </source>
</evidence>
<evidence type="ECO:0000256" key="2">
    <source>
        <dbReference type="ARBA" id="ARBA00023125"/>
    </source>
</evidence>
<dbReference type="Gene3D" id="1.10.10.10">
    <property type="entry name" value="Winged helix-like DNA-binding domain superfamily/Winged helix DNA-binding domain"/>
    <property type="match status" value="1"/>
</dbReference>
<evidence type="ECO:0000313" key="5">
    <source>
        <dbReference type="EMBL" id="MBC2604125.1"/>
    </source>
</evidence>
<dbReference type="SMART" id="SM00421">
    <property type="entry name" value="HTH_LUXR"/>
    <property type="match status" value="1"/>
</dbReference>
<dbReference type="Pfam" id="PF00196">
    <property type="entry name" value="GerE"/>
    <property type="match status" value="1"/>
</dbReference>
<reference evidence="5 6" key="1">
    <citation type="submission" date="2020-07" db="EMBL/GenBank/DDBJ databases">
        <authorList>
            <person name="Feng X."/>
        </authorList>
    </citation>
    <scope>NUCLEOTIDE SEQUENCE [LARGE SCALE GENOMIC DNA]</scope>
    <source>
        <strain evidence="5 6">JCM14086</strain>
    </source>
</reference>
<organism evidence="5 6">
    <name type="scientific">Puniceicoccus vermicola</name>
    <dbReference type="NCBI Taxonomy" id="388746"/>
    <lineage>
        <taxon>Bacteria</taxon>
        <taxon>Pseudomonadati</taxon>
        <taxon>Verrucomicrobiota</taxon>
        <taxon>Opitutia</taxon>
        <taxon>Puniceicoccales</taxon>
        <taxon>Puniceicoccaceae</taxon>
        <taxon>Puniceicoccus</taxon>
    </lineage>
</organism>
<protein>
    <submittedName>
        <fullName evidence="5">Response regulator transcription factor</fullName>
    </submittedName>
</protein>
<evidence type="ECO:0000256" key="1">
    <source>
        <dbReference type="ARBA" id="ARBA00023015"/>
    </source>
</evidence>
<dbReference type="SUPFAM" id="SSF46894">
    <property type="entry name" value="C-terminal effector domain of the bipartite response regulators"/>
    <property type="match status" value="1"/>
</dbReference>
<gene>
    <name evidence="5" type="ORF">H5P30_20265</name>
</gene>
<dbReference type="PRINTS" id="PR00038">
    <property type="entry name" value="HTHLUXR"/>
</dbReference>
<dbReference type="Proteomes" id="UP000525652">
    <property type="component" value="Unassembled WGS sequence"/>
</dbReference>
<keyword evidence="2" id="KW-0238">DNA-binding</keyword>
<keyword evidence="1" id="KW-0805">Transcription regulation</keyword>
<evidence type="ECO:0000259" key="4">
    <source>
        <dbReference type="PROSITE" id="PS50043"/>
    </source>
</evidence>
<dbReference type="InterPro" id="IPR016032">
    <property type="entry name" value="Sig_transdc_resp-reg_C-effctor"/>
</dbReference>
<dbReference type="PANTHER" id="PTHR44688:SF16">
    <property type="entry name" value="DNA-BINDING TRANSCRIPTIONAL ACTIVATOR DEVR_DOSR"/>
    <property type="match status" value="1"/>
</dbReference>
<keyword evidence="6" id="KW-1185">Reference proteome</keyword>